<evidence type="ECO:0000256" key="1">
    <source>
        <dbReference type="SAM" id="MobiDB-lite"/>
    </source>
</evidence>
<comment type="caution">
    <text evidence="2">The sequence shown here is derived from an EMBL/GenBank/DDBJ whole genome shotgun (WGS) entry which is preliminary data.</text>
</comment>
<sequence>RIAEGLEKDVGDDLQDQSVAEMAGKSEDYQFVEGETEKEVVRLGVTISPASVCVESPSSLQEDSDDRALRTSVVSQIQGAQERPTNQKGDEDSGRGTRYLLRRKRTNSCPHK</sequence>
<reference evidence="2 3" key="1">
    <citation type="journal article" date="2018" name="Front. Plant Sci.">
        <title>Red Clover (Trifolium pratense) and Zigzag Clover (T. medium) - A Picture of Genomic Similarities and Differences.</title>
        <authorList>
            <person name="Dluhosova J."/>
            <person name="Istvanek J."/>
            <person name="Nedelnik J."/>
            <person name="Repkova J."/>
        </authorList>
    </citation>
    <scope>NUCLEOTIDE SEQUENCE [LARGE SCALE GENOMIC DNA]</scope>
    <source>
        <strain evidence="3">cv. 10/8</strain>
        <tissue evidence="2">Leaf</tissue>
    </source>
</reference>
<proteinExistence type="predicted"/>
<dbReference type="AlphaFoldDB" id="A0A392RRS2"/>
<feature type="non-terminal residue" evidence="2">
    <location>
        <position position="112"/>
    </location>
</feature>
<feature type="non-terminal residue" evidence="2">
    <location>
        <position position="1"/>
    </location>
</feature>
<keyword evidence="3" id="KW-1185">Reference proteome</keyword>
<organism evidence="2 3">
    <name type="scientific">Trifolium medium</name>
    <dbReference type="NCBI Taxonomy" id="97028"/>
    <lineage>
        <taxon>Eukaryota</taxon>
        <taxon>Viridiplantae</taxon>
        <taxon>Streptophyta</taxon>
        <taxon>Embryophyta</taxon>
        <taxon>Tracheophyta</taxon>
        <taxon>Spermatophyta</taxon>
        <taxon>Magnoliopsida</taxon>
        <taxon>eudicotyledons</taxon>
        <taxon>Gunneridae</taxon>
        <taxon>Pentapetalae</taxon>
        <taxon>rosids</taxon>
        <taxon>fabids</taxon>
        <taxon>Fabales</taxon>
        <taxon>Fabaceae</taxon>
        <taxon>Papilionoideae</taxon>
        <taxon>50 kb inversion clade</taxon>
        <taxon>NPAAA clade</taxon>
        <taxon>Hologalegina</taxon>
        <taxon>IRL clade</taxon>
        <taxon>Trifolieae</taxon>
        <taxon>Trifolium</taxon>
    </lineage>
</organism>
<feature type="region of interest" description="Disordered" evidence="1">
    <location>
        <begin position="53"/>
        <end position="112"/>
    </location>
</feature>
<feature type="compositionally biased region" description="Basic residues" evidence="1">
    <location>
        <begin position="100"/>
        <end position="112"/>
    </location>
</feature>
<evidence type="ECO:0000313" key="2">
    <source>
        <dbReference type="EMBL" id="MCI38794.1"/>
    </source>
</evidence>
<feature type="compositionally biased region" description="Polar residues" evidence="1">
    <location>
        <begin position="72"/>
        <end position="87"/>
    </location>
</feature>
<dbReference type="Proteomes" id="UP000265520">
    <property type="component" value="Unassembled WGS sequence"/>
</dbReference>
<dbReference type="EMBL" id="LXQA010259901">
    <property type="protein sequence ID" value="MCI38794.1"/>
    <property type="molecule type" value="Genomic_DNA"/>
</dbReference>
<accession>A0A392RRS2</accession>
<evidence type="ECO:0000313" key="3">
    <source>
        <dbReference type="Proteomes" id="UP000265520"/>
    </source>
</evidence>
<name>A0A392RRS2_9FABA</name>
<protein>
    <submittedName>
        <fullName evidence="2">Uncharacterized protein</fullName>
    </submittedName>
</protein>